<evidence type="ECO:0000313" key="13">
    <source>
        <dbReference type="Proteomes" id="UP000663852"/>
    </source>
</evidence>
<dbReference type="InterPro" id="IPR036380">
    <property type="entry name" value="Isochorismatase-like_sf"/>
</dbReference>
<dbReference type="InterPro" id="IPR000868">
    <property type="entry name" value="Isochorismatase-like_dom"/>
</dbReference>
<dbReference type="Pfam" id="PF00857">
    <property type="entry name" value="Isochorismatase"/>
    <property type="match status" value="1"/>
</dbReference>
<gene>
    <name evidence="10" type="ORF">EDS130_LOCUS37979</name>
    <name evidence="11" type="ORF">XAT740_LOCUS54513</name>
</gene>
<dbReference type="PANTHER" id="PTHR11080">
    <property type="entry name" value="PYRAZINAMIDASE/NICOTINAMIDASE"/>
    <property type="match status" value="1"/>
</dbReference>
<evidence type="ECO:0000256" key="6">
    <source>
        <dbReference type="ARBA" id="ARBA00039017"/>
    </source>
</evidence>
<evidence type="ECO:0000313" key="10">
    <source>
        <dbReference type="EMBL" id="CAF1427726.1"/>
    </source>
</evidence>
<dbReference type="GO" id="GO:0019363">
    <property type="term" value="P:pyridine nucleotide biosynthetic process"/>
    <property type="evidence" value="ECO:0007669"/>
    <property type="project" value="UniProtKB-KW"/>
</dbReference>
<proteinExistence type="inferred from homology"/>
<dbReference type="SUPFAM" id="SSF52499">
    <property type="entry name" value="Isochorismatase-like hydrolases"/>
    <property type="match status" value="1"/>
</dbReference>
<organism evidence="10 13">
    <name type="scientific">Adineta ricciae</name>
    <name type="common">Rotifer</name>
    <dbReference type="NCBI Taxonomy" id="249248"/>
    <lineage>
        <taxon>Eukaryota</taxon>
        <taxon>Metazoa</taxon>
        <taxon>Spiralia</taxon>
        <taxon>Gnathifera</taxon>
        <taxon>Rotifera</taxon>
        <taxon>Eurotatoria</taxon>
        <taxon>Bdelloidea</taxon>
        <taxon>Adinetida</taxon>
        <taxon>Adinetidae</taxon>
        <taxon>Adineta</taxon>
    </lineage>
</organism>
<dbReference type="GO" id="GO:0008936">
    <property type="term" value="F:nicotinamidase activity"/>
    <property type="evidence" value="ECO:0007669"/>
    <property type="project" value="UniProtKB-EC"/>
</dbReference>
<dbReference type="OrthoDB" id="167809at2759"/>
<evidence type="ECO:0000256" key="3">
    <source>
        <dbReference type="ARBA" id="ARBA00022723"/>
    </source>
</evidence>
<keyword evidence="3" id="KW-0479">Metal-binding</keyword>
<comment type="caution">
    <text evidence="10">The sequence shown here is derived from an EMBL/GenBank/DDBJ whole genome shotgun (WGS) entry which is preliminary data.</text>
</comment>
<dbReference type="GO" id="GO:0046872">
    <property type="term" value="F:metal ion binding"/>
    <property type="evidence" value="ECO:0007669"/>
    <property type="project" value="UniProtKB-KW"/>
</dbReference>
<dbReference type="Proteomes" id="UP000663852">
    <property type="component" value="Unassembled WGS sequence"/>
</dbReference>
<comment type="similarity">
    <text evidence="1">Belongs to the isochorismatase family.</text>
</comment>
<dbReference type="PANTHER" id="PTHR11080:SF2">
    <property type="entry name" value="LD05707P"/>
    <property type="match status" value="1"/>
</dbReference>
<dbReference type="EC" id="3.5.1.19" evidence="6"/>
<keyword evidence="12" id="KW-1185">Reference proteome</keyword>
<evidence type="ECO:0000259" key="9">
    <source>
        <dbReference type="Pfam" id="PF00857"/>
    </source>
</evidence>
<feature type="signal peptide" evidence="8">
    <location>
        <begin position="1"/>
        <end position="19"/>
    </location>
</feature>
<evidence type="ECO:0000256" key="2">
    <source>
        <dbReference type="ARBA" id="ARBA00022642"/>
    </source>
</evidence>
<dbReference type="EMBL" id="CAJNOR010009806">
    <property type="protein sequence ID" value="CAF1648374.1"/>
    <property type="molecule type" value="Genomic_DNA"/>
</dbReference>
<evidence type="ECO:0000313" key="11">
    <source>
        <dbReference type="EMBL" id="CAF1648374.1"/>
    </source>
</evidence>
<dbReference type="Gene3D" id="3.40.50.850">
    <property type="entry name" value="Isochorismatase-like"/>
    <property type="match status" value="1"/>
</dbReference>
<keyword evidence="4" id="KW-0378">Hydrolase</keyword>
<evidence type="ECO:0000256" key="8">
    <source>
        <dbReference type="SAM" id="SignalP"/>
    </source>
</evidence>
<feature type="domain" description="Isochorismatase-like" evidence="9">
    <location>
        <begin position="38"/>
        <end position="257"/>
    </location>
</feature>
<evidence type="ECO:0000256" key="5">
    <source>
        <dbReference type="ARBA" id="ARBA00037900"/>
    </source>
</evidence>
<reference evidence="10" key="1">
    <citation type="submission" date="2021-02" db="EMBL/GenBank/DDBJ databases">
        <authorList>
            <person name="Nowell W R."/>
        </authorList>
    </citation>
    <scope>NUCLEOTIDE SEQUENCE</scope>
</reference>
<protein>
    <recommendedName>
        <fullName evidence="6">nicotinamidase</fullName>
        <ecNumber evidence="6">3.5.1.19</ecNumber>
    </recommendedName>
    <alternativeName>
        <fullName evidence="7">Nicotinamide deamidase</fullName>
    </alternativeName>
</protein>
<evidence type="ECO:0000256" key="7">
    <source>
        <dbReference type="ARBA" id="ARBA00043224"/>
    </source>
</evidence>
<keyword evidence="8" id="KW-0732">Signal</keyword>
<dbReference type="Proteomes" id="UP000663828">
    <property type="component" value="Unassembled WGS sequence"/>
</dbReference>
<sequence>MLFLKFLLITTICIFFIEGKRRNEQKRIKKKTSKNVYALLIVDVQYCFINGSLALNQSSARQNGAEVIPVINKLIKSVPFDVFVYTMDWHPKDHISFIDNIKDRQEYVLGDHYEQYKIGDTVTYTGPKYWTKQILWPTHCVQNTFEAQIAEDLIHPLPNQKIFYIKKGTDPDVDSYSAFTDNNKLHMTILNEKLKSKHVTHVFISGLALDYCVAATALDAKHFNYKTFVIQDACRGVDEKTIKFQLRNFKKNHIRIVQSADIKKIIKHEDQKTNL</sequence>
<evidence type="ECO:0000256" key="1">
    <source>
        <dbReference type="ARBA" id="ARBA00006336"/>
    </source>
</evidence>
<dbReference type="InterPro" id="IPR052347">
    <property type="entry name" value="Isochorismatase_Nicotinamidase"/>
</dbReference>
<evidence type="ECO:0000313" key="12">
    <source>
        <dbReference type="Proteomes" id="UP000663828"/>
    </source>
</evidence>
<accession>A0A815MTR4</accession>
<evidence type="ECO:0000256" key="4">
    <source>
        <dbReference type="ARBA" id="ARBA00022801"/>
    </source>
</evidence>
<dbReference type="EMBL" id="CAJNOJ010000386">
    <property type="protein sequence ID" value="CAF1427726.1"/>
    <property type="molecule type" value="Genomic_DNA"/>
</dbReference>
<comment type="pathway">
    <text evidence="5">Cofactor biosynthesis; nicotinate biosynthesis; nicotinate from nicotinamide: step 1/1.</text>
</comment>
<dbReference type="AlphaFoldDB" id="A0A815MTR4"/>
<keyword evidence="2" id="KW-0662">Pyridine nucleotide biosynthesis</keyword>
<name>A0A815MTR4_ADIRI</name>
<feature type="chain" id="PRO_5035606207" description="nicotinamidase" evidence="8">
    <location>
        <begin position="20"/>
        <end position="275"/>
    </location>
</feature>